<organism evidence="1 2">
    <name type="scientific">Sphingobacterium wenxiniae</name>
    <dbReference type="NCBI Taxonomy" id="683125"/>
    <lineage>
        <taxon>Bacteria</taxon>
        <taxon>Pseudomonadati</taxon>
        <taxon>Bacteroidota</taxon>
        <taxon>Sphingobacteriia</taxon>
        <taxon>Sphingobacteriales</taxon>
        <taxon>Sphingobacteriaceae</taxon>
        <taxon>Sphingobacterium</taxon>
    </lineage>
</organism>
<sequence length="14" mass="1389">MINLISSAGSGHSD</sequence>
<name>A0A1I6RC15_9SPHI</name>
<protein>
    <submittedName>
        <fullName evidence="1">Uncharacterized protein</fullName>
    </submittedName>
</protein>
<proteinExistence type="predicted"/>
<dbReference type="EMBL" id="FOZZ01000003">
    <property type="protein sequence ID" value="SFS62226.1"/>
    <property type="molecule type" value="Genomic_DNA"/>
</dbReference>
<gene>
    <name evidence="1" type="ORF">SAMN05660206_103356</name>
</gene>
<reference evidence="1 2" key="1">
    <citation type="submission" date="2016-10" db="EMBL/GenBank/DDBJ databases">
        <authorList>
            <person name="de Groot N.N."/>
        </authorList>
    </citation>
    <scope>NUCLEOTIDE SEQUENCE [LARGE SCALE GENOMIC DNA]</scope>
    <source>
        <strain evidence="1 2">DSM 22789</strain>
    </source>
</reference>
<accession>A0A1I6RC15</accession>
<dbReference type="Proteomes" id="UP000198785">
    <property type="component" value="Unassembled WGS sequence"/>
</dbReference>
<evidence type="ECO:0000313" key="2">
    <source>
        <dbReference type="Proteomes" id="UP000198785"/>
    </source>
</evidence>
<evidence type="ECO:0000313" key="1">
    <source>
        <dbReference type="EMBL" id="SFS62226.1"/>
    </source>
</evidence>
<keyword evidence="2" id="KW-1185">Reference proteome</keyword>